<evidence type="ECO:0000259" key="1">
    <source>
        <dbReference type="Pfam" id="PF07883"/>
    </source>
</evidence>
<dbReference type="Pfam" id="PF07883">
    <property type="entry name" value="Cupin_2"/>
    <property type="match status" value="1"/>
</dbReference>
<organism evidence="2 3">
    <name type="scientific">Methylobacterium oxalidis</name>
    <dbReference type="NCBI Taxonomy" id="944322"/>
    <lineage>
        <taxon>Bacteria</taxon>
        <taxon>Pseudomonadati</taxon>
        <taxon>Pseudomonadota</taxon>
        <taxon>Alphaproteobacteria</taxon>
        <taxon>Hyphomicrobiales</taxon>
        <taxon>Methylobacteriaceae</taxon>
        <taxon>Methylobacterium</taxon>
    </lineage>
</organism>
<comment type="caution">
    <text evidence="2">The sequence shown here is derived from an EMBL/GenBank/DDBJ whole genome shotgun (WGS) entry which is preliminary data.</text>
</comment>
<reference evidence="2 3" key="1">
    <citation type="submission" date="2019-07" db="EMBL/GenBank/DDBJ databases">
        <title>Whole genome shotgun sequence of Methylobacterium oxalidis NBRC 107715.</title>
        <authorList>
            <person name="Hosoyama A."/>
            <person name="Uohara A."/>
            <person name="Ohji S."/>
            <person name="Ichikawa N."/>
        </authorList>
    </citation>
    <scope>NUCLEOTIDE SEQUENCE [LARGE SCALE GENOMIC DNA]</scope>
    <source>
        <strain evidence="2 3">NBRC 107715</strain>
    </source>
</reference>
<name>A0A512J569_9HYPH</name>
<dbReference type="InterPro" id="IPR011051">
    <property type="entry name" value="RmlC_Cupin_sf"/>
</dbReference>
<dbReference type="InterPro" id="IPR014710">
    <property type="entry name" value="RmlC-like_jellyroll"/>
</dbReference>
<dbReference type="AlphaFoldDB" id="A0A512J569"/>
<proteinExistence type="predicted"/>
<dbReference type="SUPFAM" id="SSF51182">
    <property type="entry name" value="RmlC-like cupins"/>
    <property type="match status" value="1"/>
</dbReference>
<protein>
    <recommendedName>
        <fullName evidence="1">Cupin type-2 domain-containing protein</fullName>
    </recommendedName>
</protein>
<evidence type="ECO:0000313" key="2">
    <source>
        <dbReference type="EMBL" id="GEP05111.1"/>
    </source>
</evidence>
<accession>A0A512J569</accession>
<sequence length="197" mass="20330">MEAEAMVSLPLGRAAMPARGAETANRGEMRMALRTRAGIAALALVAVGAGAVAAGEATHGGMVLLSGEAAVRWMPAPPSLPKSSEISIIMGDPDKPGPFTLRVRIPADTVIAPHTHATDESVTLLSGSLKHDMGETLDKGRGTTMERGGFVYLPANMPHALWTSSEPAVVQVSGTGPFGLTYVNPADDPSRQAAPGR</sequence>
<dbReference type="EMBL" id="BJZU01000063">
    <property type="protein sequence ID" value="GEP05111.1"/>
    <property type="molecule type" value="Genomic_DNA"/>
</dbReference>
<dbReference type="InterPro" id="IPR013096">
    <property type="entry name" value="Cupin_2"/>
</dbReference>
<gene>
    <name evidence="2" type="ORF">MOX02_31490</name>
</gene>
<dbReference type="Gene3D" id="2.60.120.10">
    <property type="entry name" value="Jelly Rolls"/>
    <property type="match status" value="1"/>
</dbReference>
<evidence type="ECO:0000313" key="3">
    <source>
        <dbReference type="Proteomes" id="UP000321960"/>
    </source>
</evidence>
<feature type="domain" description="Cupin type-2" evidence="1">
    <location>
        <begin position="102"/>
        <end position="170"/>
    </location>
</feature>
<dbReference type="Proteomes" id="UP000321960">
    <property type="component" value="Unassembled WGS sequence"/>
</dbReference>
<dbReference type="CDD" id="cd06989">
    <property type="entry name" value="cupin_DRT102"/>
    <property type="match status" value="1"/>
</dbReference>